<proteinExistence type="predicted"/>
<accession>A0ACC2CAX7</accession>
<name>A0ACC2CAX7_DIPCM</name>
<evidence type="ECO:0000313" key="2">
    <source>
        <dbReference type="Proteomes" id="UP001162992"/>
    </source>
</evidence>
<evidence type="ECO:0000313" key="1">
    <source>
        <dbReference type="EMBL" id="KAJ7539188.1"/>
    </source>
</evidence>
<gene>
    <name evidence="1" type="ORF">O6H91_11G080300</name>
</gene>
<sequence>MEFLSFVSILVICLIQLSTCSAQSMLCSTLQTFNSTVMTFSQCQSLGSQGASVAWTLLPANNTLQVAFSGVAVSSSGWVGWGLNPTALQMVGTSALIAFRDAQGLAQMMRYKLTSAVQGQQTSLVPGSNDLVVLNQAVEISGTSFRMFATLQLNPNQTQLNHIWNRGPGVTGTSPEPHSLSPSDLQGRKSIDMSSGAISGGGSAPHQHLKNVHGILNGLSWGVILPLGAMAARYLRRWDPAWFYSHIFIQFTGYVLGVIGWSIGLQLGHDSPGIVYHQHRRIGIILFSFATLQILALVLRPDKDDEVRVYWNIYHYSLGYSVIVLGAVNIFKGLDILQPGSGWRTAYIIIISVLGGVSIFLEIITWCAYLKRNKSRSSAKNAGHEASDTEMRSTSHSYQTQRDES</sequence>
<dbReference type="EMBL" id="CM055102">
    <property type="protein sequence ID" value="KAJ7539188.1"/>
    <property type="molecule type" value="Genomic_DNA"/>
</dbReference>
<reference evidence="2" key="1">
    <citation type="journal article" date="2024" name="Proc. Natl. Acad. Sci. U.S.A.">
        <title>Extraordinary preservation of gene collinearity over three hundred million years revealed in homosporous lycophytes.</title>
        <authorList>
            <person name="Li C."/>
            <person name="Wickell D."/>
            <person name="Kuo L.Y."/>
            <person name="Chen X."/>
            <person name="Nie B."/>
            <person name="Liao X."/>
            <person name="Peng D."/>
            <person name="Ji J."/>
            <person name="Jenkins J."/>
            <person name="Williams M."/>
            <person name="Shu S."/>
            <person name="Plott C."/>
            <person name="Barry K."/>
            <person name="Rajasekar S."/>
            <person name="Grimwood J."/>
            <person name="Han X."/>
            <person name="Sun S."/>
            <person name="Hou Z."/>
            <person name="He W."/>
            <person name="Dai G."/>
            <person name="Sun C."/>
            <person name="Schmutz J."/>
            <person name="Leebens-Mack J.H."/>
            <person name="Li F.W."/>
            <person name="Wang L."/>
        </authorList>
    </citation>
    <scope>NUCLEOTIDE SEQUENCE [LARGE SCALE GENOMIC DNA]</scope>
    <source>
        <strain evidence="2">cv. PW_Plant_1</strain>
    </source>
</reference>
<organism evidence="1 2">
    <name type="scientific">Diphasiastrum complanatum</name>
    <name type="common">Issler's clubmoss</name>
    <name type="synonym">Lycopodium complanatum</name>
    <dbReference type="NCBI Taxonomy" id="34168"/>
    <lineage>
        <taxon>Eukaryota</taxon>
        <taxon>Viridiplantae</taxon>
        <taxon>Streptophyta</taxon>
        <taxon>Embryophyta</taxon>
        <taxon>Tracheophyta</taxon>
        <taxon>Lycopodiopsida</taxon>
        <taxon>Lycopodiales</taxon>
        <taxon>Lycopodiaceae</taxon>
        <taxon>Lycopodioideae</taxon>
        <taxon>Diphasiastrum</taxon>
    </lineage>
</organism>
<keyword evidence="2" id="KW-1185">Reference proteome</keyword>
<dbReference type="Proteomes" id="UP001162992">
    <property type="component" value="Chromosome 11"/>
</dbReference>
<comment type="caution">
    <text evidence="1">The sequence shown here is derived from an EMBL/GenBank/DDBJ whole genome shotgun (WGS) entry which is preliminary data.</text>
</comment>
<protein>
    <submittedName>
        <fullName evidence="1">Uncharacterized protein</fullName>
    </submittedName>
</protein>